<comment type="similarity">
    <text evidence="1">Belongs to the COQ10 family.</text>
</comment>
<evidence type="ECO:0000256" key="2">
    <source>
        <dbReference type="ARBA" id="ARBA00011814"/>
    </source>
</evidence>
<comment type="subunit">
    <text evidence="2">Interacts with coenzyme Q.</text>
</comment>
<dbReference type="AlphaFoldDB" id="A0A553PQV0"/>
<protein>
    <recommendedName>
        <fullName evidence="4">Coenzyme Q-binding protein COQ10 START domain-containing protein</fullName>
    </recommendedName>
</protein>
<evidence type="ECO:0000313" key="5">
    <source>
        <dbReference type="EMBL" id="TRY80050.1"/>
    </source>
</evidence>
<evidence type="ECO:0000313" key="6">
    <source>
        <dbReference type="Proteomes" id="UP000318571"/>
    </source>
</evidence>
<dbReference type="OrthoDB" id="292693at2759"/>
<gene>
    <name evidence="5" type="ORF">TCAL_09795</name>
</gene>
<accession>A0A553PQV0</accession>
<dbReference type="SUPFAM" id="SSF55961">
    <property type="entry name" value="Bet v1-like"/>
    <property type="match status" value="1"/>
</dbReference>
<dbReference type="InterPro" id="IPR005031">
    <property type="entry name" value="COQ10_START"/>
</dbReference>
<evidence type="ECO:0000256" key="3">
    <source>
        <dbReference type="ARBA" id="ARBA00024947"/>
    </source>
</evidence>
<dbReference type="InterPro" id="IPR023393">
    <property type="entry name" value="START-like_dom_sf"/>
</dbReference>
<comment type="function">
    <text evidence="3">Required for the function of coenzyme Q in the respiratory chain. May serve as a chaperone or may be involved in the transport of Q6 from its site of synthesis to the catalytic sites of the respiratory complexes.</text>
</comment>
<dbReference type="GO" id="GO:0045333">
    <property type="term" value="P:cellular respiration"/>
    <property type="evidence" value="ECO:0007669"/>
    <property type="project" value="InterPro"/>
</dbReference>
<feature type="domain" description="Coenzyme Q-binding protein COQ10 START" evidence="4">
    <location>
        <begin position="37"/>
        <end position="165"/>
    </location>
</feature>
<dbReference type="STRING" id="6832.A0A553PQV0"/>
<dbReference type="InterPro" id="IPR044996">
    <property type="entry name" value="COQ10-like"/>
</dbReference>
<dbReference type="Pfam" id="PF03364">
    <property type="entry name" value="Polyketide_cyc"/>
    <property type="match status" value="1"/>
</dbReference>
<dbReference type="GO" id="GO:0005739">
    <property type="term" value="C:mitochondrion"/>
    <property type="evidence" value="ECO:0007669"/>
    <property type="project" value="TreeGrafter"/>
</dbReference>
<dbReference type="Proteomes" id="UP000318571">
    <property type="component" value="Chromosome 6"/>
</dbReference>
<evidence type="ECO:0000256" key="1">
    <source>
        <dbReference type="ARBA" id="ARBA00006885"/>
    </source>
</evidence>
<dbReference type="EMBL" id="VCGU01000002">
    <property type="protein sequence ID" value="TRY80050.1"/>
    <property type="molecule type" value="Genomic_DNA"/>
</dbReference>
<dbReference type="Gene3D" id="3.30.530.20">
    <property type="match status" value="1"/>
</dbReference>
<reference evidence="5 6" key="1">
    <citation type="journal article" date="2018" name="Nat. Ecol. Evol.">
        <title>Genomic signatures of mitonuclear coevolution across populations of Tigriopus californicus.</title>
        <authorList>
            <person name="Barreto F.S."/>
            <person name="Watson E.T."/>
            <person name="Lima T.G."/>
            <person name="Willett C.S."/>
            <person name="Edmands S."/>
            <person name="Li W."/>
            <person name="Burton R.S."/>
        </authorList>
    </citation>
    <scope>NUCLEOTIDE SEQUENCE [LARGE SCALE GENOMIC DNA]</scope>
    <source>
        <strain evidence="5 6">San Diego</strain>
    </source>
</reference>
<dbReference type="GO" id="GO:0048039">
    <property type="term" value="F:ubiquinone binding"/>
    <property type="evidence" value="ECO:0007669"/>
    <property type="project" value="InterPro"/>
</dbReference>
<proteinExistence type="inferred from homology"/>
<dbReference type="PANTHER" id="PTHR12901">
    <property type="entry name" value="SPERM PROTEIN HOMOLOG"/>
    <property type="match status" value="1"/>
</dbReference>
<name>A0A553PQV0_TIGCA</name>
<sequence length="189" mass="21819">MITPLVWHHVPLQIWARTYSASSSTQQTYSERRVLGYTDQQMFRVVSQVEKYNQFVPWCKKSDVISRELCGLKAELVIGFPPLFGESYTSHVTLFAPHLVTAVCTDMNLFHHLKTVWKFGPGWLDQPETTTTLDFAVSFQFRNHVHSQISRLFFDEVVKQNVNAFLRRARTLYGPESIPAQKPTIVIKS</sequence>
<comment type="caution">
    <text evidence="5">The sequence shown here is derived from an EMBL/GenBank/DDBJ whole genome shotgun (WGS) entry which is preliminary data.</text>
</comment>
<dbReference type="OMA" id="VKAECVD"/>
<dbReference type="PANTHER" id="PTHR12901:SF10">
    <property type="entry name" value="COENZYME Q-BINDING PROTEIN COQ10, MITOCHONDRIAL"/>
    <property type="match status" value="1"/>
</dbReference>
<keyword evidence="6" id="KW-1185">Reference proteome</keyword>
<organism evidence="5 6">
    <name type="scientific">Tigriopus californicus</name>
    <name type="common">Marine copepod</name>
    <dbReference type="NCBI Taxonomy" id="6832"/>
    <lineage>
        <taxon>Eukaryota</taxon>
        <taxon>Metazoa</taxon>
        <taxon>Ecdysozoa</taxon>
        <taxon>Arthropoda</taxon>
        <taxon>Crustacea</taxon>
        <taxon>Multicrustacea</taxon>
        <taxon>Hexanauplia</taxon>
        <taxon>Copepoda</taxon>
        <taxon>Harpacticoida</taxon>
        <taxon>Harpacticidae</taxon>
        <taxon>Tigriopus</taxon>
    </lineage>
</organism>
<dbReference type="CDD" id="cd07813">
    <property type="entry name" value="COQ10p_like"/>
    <property type="match status" value="1"/>
</dbReference>
<evidence type="ECO:0000259" key="4">
    <source>
        <dbReference type="Pfam" id="PF03364"/>
    </source>
</evidence>